<organism evidence="2 3">
    <name type="scientific">Portunus trituberculatus</name>
    <name type="common">Swimming crab</name>
    <name type="synonym">Neptunus trituberculatus</name>
    <dbReference type="NCBI Taxonomy" id="210409"/>
    <lineage>
        <taxon>Eukaryota</taxon>
        <taxon>Metazoa</taxon>
        <taxon>Ecdysozoa</taxon>
        <taxon>Arthropoda</taxon>
        <taxon>Crustacea</taxon>
        <taxon>Multicrustacea</taxon>
        <taxon>Malacostraca</taxon>
        <taxon>Eumalacostraca</taxon>
        <taxon>Eucarida</taxon>
        <taxon>Decapoda</taxon>
        <taxon>Pleocyemata</taxon>
        <taxon>Brachyura</taxon>
        <taxon>Eubrachyura</taxon>
        <taxon>Portunoidea</taxon>
        <taxon>Portunidae</taxon>
        <taxon>Portuninae</taxon>
        <taxon>Portunus</taxon>
    </lineage>
</organism>
<reference evidence="2 3" key="1">
    <citation type="submission" date="2019-05" db="EMBL/GenBank/DDBJ databases">
        <title>Another draft genome of Portunus trituberculatus and its Hox gene families provides insights of decapod evolution.</title>
        <authorList>
            <person name="Jeong J.-H."/>
            <person name="Song I."/>
            <person name="Kim S."/>
            <person name="Choi T."/>
            <person name="Kim D."/>
            <person name="Ryu S."/>
            <person name="Kim W."/>
        </authorList>
    </citation>
    <scope>NUCLEOTIDE SEQUENCE [LARGE SCALE GENOMIC DNA]</scope>
    <source>
        <tissue evidence="2">Muscle</tissue>
    </source>
</reference>
<accession>A0A5B7EGE5</accession>
<dbReference type="EMBL" id="VSRR010002604">
    <property type="protein sequence ID" value="MPC32316.1"/>
    <property type="molecule type" value="Genomic_DNA"/>
</dbReference>
<dbReference type="Proteomes" id="UP000324222">
    <property type="component" value="Unassembled WGS sequence"/>
</dbReference>
<keyword evidence="3" id="KW-1185">Reference proteome</keyword>
<evidence type="ECO:0000256" key="1">
    <source>
        <dbReference type="SAM" id="MobiDB-lite"/>
    </source>
</evidence>
<name>A0A5B7EGE5_PORTR</name>
<evidence type="ECO:0000313" key="3">
    <source>
        <dbReference type="Proteomes" id="UP000324222"/>
    </source>
</evidence>
<protein>
    <submittedName>
        <fullName evidence="2">Uncharacterized protein</fullName>
    </submittedName>
</protein>
<feature type="region of interest" description="Disordered" evidence="1">
    <location>
        <begin position="1"/>
        <end position="32"/>
    </location>
</feature>
<gene>
    <name evidence="2" type="ORF">E2C01_025626</name>
</gene>
<sequence>MQQQVVPRKRGGNINSWRRPLETSSRLRMPQLTTSSLNTSTLSFSISHPTAFPSEPEGMWVTKFHCEQTFVVINGKTGSKTKPDCVPEGRQ</sequence>
<evidence type="ECO:0000313" key="2">
    <source>
        <dbReference type="EMBL" id="MPC32316.1"/>
    </source>
</evidence>
<comment type="caution">
    <text evidence="2">The sequence shown here is derived from an EMBL/GenBank/DDBJ whole genome shotgun (WGS) entry which is preliminary data.</text>
</comment>
<dbReference type="AlphaFoldDB" id="A0A5B7EGE5"/>
<proteinExistence type="predicted"/>